<dbReference type="Proteomes" id="UP000034416">
    <property type="component" value="Unassembled WGS sequence"/>
</dbReference>
<proteinExistence type="predicted"/>
<dbReference type="Proteomes" id="UP000192327">
    <property type="component" value="Unassembled WGS sequence"/>
</dbReference>
<name>A0A0F5MSP7_9MYCO</name>
<dbReference type="PATRIC" id="fig|342002.3.peg.2309"/>
<reference evidence="1" key="2">
    <citation type="submission" date="2015-04" db="EMBL/GenBank/DDBJ databases">
        <title>Genome sequence of Mycobacterium arupense strain GUC1.</title>
        <authorList>
            <person name="Greninger A.L."/>
            <person name="Cunningham G."/>
            <person name="Chiu C.Y."/>
            <person name="Miller S."/>
        </authorList>
    </citation>
    <scope>NUCLEOTIDE SEQUENCE</scope>
    <source>
        <strain evidence="1">GUC1</strain>
    </source>
</reference>
<reference evidence="2 4" key="3">
    <citation type="submission" date="2016-12" db="EMBL/GenBank/DDBJ databases">
        <title>The new phylogeny of genus Mycobacterium.</title>
        <authorList>
            <person name="Tortoli E."/>
            <person name="Trovato A."/>
            <person name="Cirillo D.M."/>
        </authorList>
    </citation>
    <scope>NUCLEOTIDE SEQUENCE [LARGE SCALE GENOMIC DNA]</scope>
    <source>
        <strain evidence="2 4">DSM 44942</strain>
    </source>
</reference>
<reference evidence="3" key="1">
    <citation type="submission" date="2015-04" db="EMBL/GenBank/DDBJ databases">
        <title>Genome sequence of Mycobacterium arupense GUC1.</title>
        <authorList>
            <person name="Greninger A.L."/>
            <person name="Cunningham G."/>
            <person name="Chiu C.Y."/>
            <person name="Miller S."/>
        </authorList>
    </citation>
    <scope>NUCLEOTIDE SEQUENCE [LARGE SCALE GENOMIC DNA]</scope>
    <source>
        <strain evidence="3">GUC1</strain>
    </source>
</reference>
<dbReference type="EMBL" id="LASW01000112">
    <property type="protein sequence ID" value="KKB97696.1"/>
    <property type="molecule type" value="Genomic_DNA"/>
</dbReference>
<dbReference type="EMBL" id="MVHH01000031">
    <property type="protein sequence ID" value="OQZ95406.1"/>
    <property type="molecule type" value="Genomic_DNA"/>
</dbReference>
<protein>
    <submittedName>
        <fullName evidence="1">Uncharacterized protein</fullName>
    </submittedName>
</protein>
<keyword evidence="4" id="KW-1185">Reference proteome</keyword>
<evidence type="ECO:0000313" key="1">
    <source>
        <dbReference type="EMBL" id="KKB97696.1"/>
    </source>
</evidence>
<gene>
    <name evidence="2" type="ORF">BST15_14210</name>
    <name evidence="1" type="ORF">WR43_17935</name>
</gene>
<evidence type="ECO:0000313" key="3">
    <source>
        <dbReference type="Proteomes" id="UP000034416"/>
    </source>
</evidence>
<organism evidence="1 3">
    <name type="scientific">Mycolicibacter arupensis</name>
    <dbReference type="NCBI Taxonomy" id="342002"/>
    <lineage>
        <taxon>Bacteria</taxon>
        <taxon>Bacillati</taxon>
        <taxon>Actinomycetota</taxon>
        <taxon>Actinomycetes</taxon>
        <taxon>Mycobacteriales</taxon>
        <taxon>Mycobacteriaceae</taxon>
        <taxon>Mycolicibacter</taxon>
    </lineage>
</organism>
<dbReference type="RefSeq" id="WP_046190957.1">
    <property type="nucleotide sequence ID" value="NZ_JACKUJ010000048.1"/>
</dbReference>
<accession>A0A0F5MSP7</accession>
<dbReference type="AlphaFoldDB" id="A0A0F5MSP7"/>
<sequence length="154" mass="17114">MAIEMRRMPVADIQLGYDGDRLVKVVITTTSDDEDGRLGHDELLYAARQIQDFARREYRMPVRLTAVNDLVESYAKANGRITDDYLARLALAYAQLAPRRRDVSTALADVLDKPVPTVKGHIMRARREGFLTEAVDGKEGGEATPKAVRVIAGD</sequence>
<evidence type="ECO:0000313" key="4">
    <source>
        <dbReference type="Proteomes" id="UP000192327"/>
    </source>
</evidence>
<evidence type="ECO:0000313" key="2">
    <source>
        <dbReference type="EMBL" id="OQZ95406.1"/>
    </source>
</evidence>
<comment type="caution">
    <text evidence="1">The sequence shown here is derived from an EMBL/GenBank/DDBJ whole genome shotgun (WGS) entry which is preliminary data.</text>
</comment>